<evidence type="ECO:0008006" key="3">
    <source>
        <dbReference type="Google" id="ProtNLM"/>
    </source>
</evidence>
<proteinExistence type="predicted"/>
<dbReference type="EMBL" id="ADNJ02000003">
    <property type="protein sequence ID" value="EFZ03337.1"/>
    <property type="molecule type" value="Genomic_DNA"/>
</dbReference>
<evidence type="ECO:0000313" key="2">
    <source>
        <dbReference type="Proteomes" id="UP000002498"/>
    </source>
</evidence>
<dbReference type="PANTHER" id="PTHR42040">
    <property type="entry name" value="INNER KINETOCHORE SUBUNIT FTA4"/>
    <property type="match status" value="1"/>
</dbReference>
<dbReference type="KEGG" id="maj:MAA_00411"/>
<dbReference type="GO" id="GO:0031511">
    <property type="term" value="C:Mis6-Sim4 complex"/>
    <property type="evidence" value="ECO:0007669"/>
    <property type="project" value="InterPro"/>
</dbReference>
<name>E9EJL3_METRA</name>
<accession>E9EJL3</accession>
<protein>
    <recommendedName>
        <fullName evidence="3">Kinetochore protein fta4</fullName>
    </recommendedName>
</protein>
<dbReference type="PANTHER" id="PTHR42040:SF1">
    <property type="entry name" value="INNER KINETOCHORE SUBUNIT FTA4"/>
    <property type="match status" value="1"/>
</dbReference>
<keyword evidence="2" id="KW-1185">Reference proteome</keyword>
<evidence type="ECO:0000313" key="1">
    <source>
        <dbReference type="EMBL" id="EFZ03337.1"/>
    </source>
</evidence>
<dbReference type="AlphaFoldDB" id="E9EJL3"/>
<dbReference type="RefSeq" id="XP_007816600.1">
    <property type="nucleotide sequence ID" value="XM_007818409.1"/>
</dbReference>
<dbReference type="GeneID" id="19254697"/>
<comment type="caution">
    <text evidence="1">The sequence shown here is derived from an EMBL/GenBank/DDBJ whole genome shotgun (WGS) entry which is preliminary data.</text>
</comment>
<reference evidence="1 2" key="1">
    <citation type="journal article" date="2011" name="PLoS Genet.">
        <title>Genome sequencing and comparative transcriptomics of the model entomopathogenic fungi Metarhizium anisopliae and M. acridum.</title>
        <authorList>
            <person name="Gao Q."/>
            <person name="Jin K."/>
            <person name="Ying S.H."/>
            <person name="Zhang Y."/>
            <person name="Xiao G."/>
            <person name="Shang Y."/>
            <person name="Duan Z."/>
            <person name="Hu X."/>
            <person name="Xie X.Q."/>
            <person name="Zhou G."/>
            <person name="Peng G."/>
            <person name="Luo Z."/>
            <person name="Huang W."/>
            <person name="Wang B."/>
            <person name="Fang W."/>
            <person name="Wang S."/>
            <person name="Zhong Y."/>
            <person name="Ma L.J."/>
            <person name="St Leger R.J."/>
            <person name="Zhao G.P."/>
            <person name="Pei Y."/>
            <person name="Feng M.G."/>
            <person name="Xia Y."/>
            <person name="Wang C."/>
        </authorList>
    </citation>
    <scope>NUCLEOTIDE SEQUENCE [LARGE SCALE GENOMIC DNA]</scope>
    <source>
        <strain evidence="2">ARSEF 23 / ATCC MYA-3075</strain>
    </source>
</reference>
<sequence length="213" mass="24559">MADTAPTIPSLKISFITAQTNTLFQPLAPSRIWRRNNNASSNPIPARILDDVLFNLNQTMQLHYRRVYPPQATYNVAEQISNLYSRNAEERVNKLKESESTIGRELDLAADDAIEELPSSWPIEADLDKYPEVADQYEAIVLRLTQLSEERRNVRLRVEKLRRFRDAVQPLSATNERSIQDNLITRDGPVEKELERMRVLLVRVTSRVANLPY</sequence>
<organism evidence="1 2">
    <name type="scientific">Metarhizium robertsii (strain ARSEF 23 / ATCC MYA-3075)</name>
    <name type="common">Metarhizium anisopliae (strain ARSEF 23)</name>
    <dbReference type="NCBI Taxonomy" id="655844"/>
    <lineage>
        <taxon>Eukaryota</taxon>
        <taxon>Fungi</taxon>
        <taxon>Dikarya</taxon>
        <taxon>Ascomycota</taxon>
        <taxon>Pezizomycotina</taxon>
        <taxon>Sordariomycetes</taxon>
        <taxon>Hypocreomycetidae</taxon>
        <taxon>Hypocreales</taxon>
        <taxon>Clavicipitaceae</taxon>
        <taxon>Metarhizium</taxon>
    </lineage>
</organism>
<dbReference type="Proteomes" id="UP000002498">
    <property type="component" value="Unassembled WGS sequence"/>
</dbReference>
<dbReference type="OrthoDB" id="21214at2759"/>
<reference evidence="1 2" key="2">
    <citation type="journal article" date="2014" name="Proc. Natl. Acad. Sci. U.S.A.">
        <title>Trajectory and genomic determinants of fungal-pathogen speciation and host adaptation.</title>
        <authorList>
            <person name="Hu X."/>
            <person name="Xiao G."/>
            <person name="Zheng P."/>
            <person name="Shang Y."/>
            <person name="Su Y."/>
            <person name="Zhang X."/>
            <person name="Liu X."/>
            <person name="Zhan S."/>
            <person name="St Leger R.J."/>
            <person name="Wang C."/>
        </authorList>
    </citation>
    <scope>GENOME REANNOTATION</scope>
    <source>
        <strain evidence="2">ARSEF 23 / ATCC MYA-3075</strain>
    </source>
</reference>
<dbReference type="Pfam" id="PF13093">
    <property type="entry name" value="FTA4"/>
    <property type="match status" value="1"/>
</dbReference>
<dbReference type="InterPro" id="IPR025207">
    <property type="entry name" value="Sim4_Fta4"/>
</dbReference>
<dbReference type="HOGENOM" id="CLU_058478_0_0_1"/>
<gene>
    <name evidence="1" type="ORF">MAA_00411</name>
</gene>